<protein>
    <submittedName>
        <fullName evidence="1">Uncharacterized protein</fullName>
    </submittedName>
</protein>
<reference evidence="1" key="1">
    <citation type="submission" date="2018-02" db="EMBL/GenBank/DDBJ databases">
        <title>Rhizophora mucronata_Transcriptome.</title>
        <authorList>
            <person name="Meera S.P."/>
            <person name="Sreeshan A."/>
            <person name="Augustine A."/>
        </authorList>
    </citation>
    <scope>NUCLEOTIDE SEQUENCE</scope>
    <source>
        <tissue evidence="1">Leaf</tissue>
    </source>
</reference>
<organism evidence="1">
    <name type="scientific">Rhizophora mucronata</name>
    <name type="common">Asiatic mangrove</name>
    <dbReference type="NCBI Taxonomy" id="61149"/>
    <lineage>
        <taxon>Eukaryota</taxon>
        <taxon>Viridiplantae</taxon>
        <taxon>Streptophyta</taxon>
        <taxon>Embryophyta</taxon>
        <taxon>Tracheophyta</taxon>
        <taxon>Spermatophyta</taxon>
        <taxon>Magnoliopsida</taxon>
        <taxon>eudicotyledons</taxon>
        <taxon>Gunneridae</taxon>
        <taxon>Pentapetalae</taxon>
        <taxon>rosids</taxon>
        <taxon>fabids</taxon>
        <taxon>Malpighiales</taxon>
        <taxon>Rhizophoraceae</taxon>
        <taxon>Rhizophora</taxon>
    </lineage>
</organism>
<evidence type="ECO:0000313" key="1">
    <source>
        <dbReference type="EMBL" id="MBX60388.1"/>
    </source>
</evidence>
<proteinExistence type="predicted"/>
<sequence>MGRAPQNHFQFLAVARVQSQ</sequence>
<accession>A0A2P2Q089</accession>
<name>A0A2P2Q089_RHIMU</name>
<dbReference type="EMBL" id="GGEC01079904">
    <property type="protein sequence ID" value="MBX60388.1"/>
    <property type="molecule type" value="Transcribed_RNA"/>
</dbReference>
<dbReference type="AlphaFoldDB" id="A0A2P2Q089"/>